<dbReference type="Proteomes" id="UP000243459">
    <property type="component" value="Chromosome 3"/>
</dbReference>
<keyword evidence="3" id="KW-0677">Repeat</keyword>
<dbReference type="Pfam" id="PF12796">
    <property type="entry name" value="Ank_2"/>
    <property type="match status" value="1"/>
</dbReference>
<comment type="subcellular location">
    <subcellularLocation>
        <location evidence="1">Membrane</location>
        <topology evidence="1">Multi-pass membrane protein</topology>
    </subcellularLocation>
</comment>
<dbReference type="EMBL" id="CM007383">
    <property type="protein sequence ID" value="ONK74864.1"/>
    <property type="molecule type" value="Genomic_DNA"/>
</dbReference>
<evidence type="ECO:0000256" key="7">
    <source>
        <dbReference type="PROSITE-ProRule" id="PRU00023"/>
    </source>
</evidence>
<evidence type="ECO:0000256" key="2">
    <source>
        <dbReference type="ARBA" id="ARBA00022692"/>
    </source>
</evidence>
<dbReference type="AlphaFoldDB" id="A0A5P1F9T8"/>
<keyword evidence="5 7" id="KW-0040">ANK repeat</keyword>
<feature type="transmembrane region" description="Helical" evidence="8">
    <location>
        <begin position="115"/>
        <end position="137"/>
    </location>
</feature>
<organism evidence="10 11">
    <name type="scientific">Asparagus officinalis</name>
    <name type="common">Garden asparagus</name>
    <dbReference type="NCBI Taxonomy" id="4686"/>
    <lineage>
        <taxon>Eukaryota</taxon>
        <taxon>Viridiplantae</taxon>
        <taxon>Streptophyta</taxon>
        <taxon>Embryophyta</taxon>
        <taxon>Tracheophyta</taxon>
        <taxon>Spermatophyta</taxon>
        <taxon>Magnoliopsida</taxon>
        <taxon>Liliopsida</taxon>
        <taxon>Asparagales</taxon>
        <taxon>Asparagaceae</taxon>
        <taxon>Asparagoideae</taxon>
        <taxon>Asparagus</taxon>
    </lineage>
</organism>
<keyword evidence="2 8" id="KW-0812">Transmembrane</keyword>
<accession>A0A5P1F9T8</accession>
<feature type="transmembrane region" description="Helical" evidence="8">
    <location>
        <begin position="199"/>
        <end position="217"/>
    </location>
</feature>
<evidence type="ECO:0000256" key="4">
    <source>
        <dbReference type="ARBA" id="ARBA00022989"/>
    </source>
</evidence>
<dbReference type="InterPro" id="IPR002110">
    <property type="entry name" value="Ankyrin_rpt"/>
</dbReference>
<evidence type="ECO:0000256" key="3">
    <source>
        <dbReference type="ARBA" id="ARBA00022737"/>
    </source>
</evidence>
<name>A0A5P1F9T8_ASPOF</name>
<dbReference type="PROSITE" id="PS50297">
    <property type="entry name" value="ANK_REP_REGION"/>
    <property type="match status" value="1"/>
</dbReference>
<feature type="transmembrane region" description="Helical" evidence="8">
    <location>
        <begin position="223"/>
        <end position="243"/>
    </location>
</feature>
<dbReference type="InterPro" id="IPR036770">
    <property type="entry name" value="Ankyrin_rpt-contain_sf"/>
</dbReference>
<proteinExistence type="predicted"/>
<evidence type="ECO:0000313" key="11">
    <source>
        <dbReference type="Proteomes" id="UP000243459"/>
    </source>
</evidence>
<dbReference type="Gramene" id="ONK74864">
    <property type="protein sequence ID" value="ONK74864"/>
    <property type="gene ID" value="A4U43_C03F10910"/>
</dbReference>
<dbReference type="Gene3D" id="1.25.40.20">
    <property type="entry name" value="Ankyrin repeat-containing domain"/>
    <property type="match status" value="1"/>
</dbReference>
<protein>
    <recommendedName>
        <fullName evidence="9">PGG domain-containing protein</fullName>
    </recommendedName>
</protein>
<dbReference type="PANTHER" id="PTHR24186:SF50">
    <property type="entry name" value="ANKYRIN REPEAT-CONTAINING PROTEIN ITN1-LIKE ISOFORM X1"/>
    <property type="match status" value="1"/>
</dbReference>
<evidence type="ECO:0000256" key="8">
    <source>
        <dbReference type="SAM" id="Phobius"/>
    </source>
</evidence>
<dbReference type="PANTHER" id="PTHR24186">
    <property type="entry name" value="PROTEIN PHOSPHATASE 1 REGULATORY SUBUNIT"/>
    <property type="match status" value="1"/>
</dbReference>
<dbReference type="OMA" id="ILPECCK"/>
<dbReference type="SUPFAM" id="SSF48403">
    <property type="entry name" value="Ankyrin repeat"/>
    <property type="match status" value="1"/>
</dbReference>
<dbReference type="InterPro" id="IPR026961">
    <property type="entry name" value="PGG_dom"/>
</dbReference>
<feature type="repeat" description="ANK" evidence="7">
    <location>
        <begin position="36"/>
        <end position="61"/>
    </location>
</feature>
<feature type="domain" description="PGG" evidence="9">
    <location>
        <begin position="108"/>
        <end position="216"/>
    </location>
</feature>
<dbReference type="PROSITE" id="PS50088">
    <property type="entry name" value="ANK_REPEAT"/>
    <property type="match status" value="1"/>
</dbReference>
<evidence type="ECO:0000256" key="6">
    <source>
        <dbReference type="ARBA" id="ARBA00023136"/>
    </source>
</evidence>
<dbReference type="Pfam" id="PF13962">
    <property type="entry name" value="PGG"/>
    <property type="match status" value="1"/>
</dbReference>
<reference evidence="11" key="1">
    <citation type="journal article" date="2017" name="Nat. Commun.">
        <title>The asparagus genome sheds light on the origin and evolution of a young Y chromosome.</title>
        <authorList>
            <person name="Harkess A."/>
            <person name="Zhou J."/>
            <person name="Xu C."/>
            <person name="Bowers J.E."/>
            <person name="Van der Hulst R."/>
            <person name="Ayyampalayam S."/>
            <person name="Mercati F."/>
            <person name="Riccardi P."/>
            <person name="McKain M.R."/>
            <person name="Kakrana A."/>
            <person name="Tang H."/>
            <person name="Ray J."/>
            <person name="Groenendijk J."/>
            <person name="Arikit S."/>
            <person name="Mathioni S.M."/>
            <person name="Nakano M."/>
            <person name="Shan H."/>
            <person name="Telgmann-Rauber A."/>
            <person name="Kanno A."/>
            <person name="Yue Z."/>
            <person name="Chen H."/>
            <person name="Li W."/>
            <person name="Chen Y."/>
            <person name="Xu X."/>
            <person name="Zhang Y."/>
            <person name="Luo S."/>
            <person name="Chen H."/>
            <person name="Gao J."/>
            <person name="Mao Z."/>
            <person name="Pires J.C."/>
            <person name="Luo M."/>
            <person name="Kudrna D."/>
            <person name="Wing R.A."/>
            <person name="Meyers B.C."/>
            <person name="Yi K."/>
            <person name="Kong H."/>
            <person name="Lavrijsen P."/>
            <person name="Sunseri F."/>
            <person name="Falavigna A."/>
            <person name="Ye Y."/>
            <person name="Leebens-Mack J.H."/>
            <person name="Chen G."/>
        </authorList>
    </citation>
    <scope>NUCLEOTIDE SEQUENCE [LARGE SCALE GENOMIC DNA]</scope>
    <source>
        <strain evidence="11">cv. DH0086</strain>
    </source>
</reference>
<evidence type="ECO:0000259" key="9">
    <source>
        <dbReference type="Pfam" id="PF13962"/>
    </source>
</evidence>
<gene>
    <name evidence="10" type="ORF">A4U43_C03F10910</name>
</gene>
<keyword evidence="11" id="KW-1185">Reference proteome</keyword>
<keyword evidence="4 8" id="KW-1133">Transmembrane helix</keyword>
<feature type="transmembrane region" description="Helical" evidence="8">
    <location>
        <begin position="157"/>
        <end position="178"/>
    </location>
</feature>
<keyword evidence="6 8" id="KW-0472">Membrane</keyword>
<sequence>MWQNTPLHEAVKQCNLSTSKVLMHEEWRLGHIVNEHGESAVYLAAERGELEIVRMLLQFSARAVGGPDHQTALHAAVCRNSGSQFSPQCMDLMTKDFYSEDAEEINRYRALSNNLAIVAVLIATVTFAAAFTLPGGYENDGPDRGMAILGKKTTFKAFLISDALAMVSSIIVTCFLIYTGSSDHDVRLHSIRVAMKLMWVAHGGMVVAFATGIYVVVESGRKCISVLICSMACSVPSIAWMMAHCPAFDSLNLVTTRRNQDKKGKETPLL</sequence>
<evidence type="ECO:0000256" key="5">
    <source>
        <dbReference type="ARBA" id="ARBA00023043"/>
    </source>
</evidence>
<dbReference type="GO" id="GO:0005886">
    <property type="term" value="C:plasma membrane"/>
    <property type="evidence" value="ECO:0007669"/>
    <property type="project" value="TreeGrafter"/>
</dbReference>
<evidence type="ECO:0000256" key="1">
    <source>
        <dbReference type="ARBA" id="ARBA00004141"/>
    </source>
</evidence>
<evidence type="ECO:0000313" key="10">
    <source>
        <dbReference type="EMBL" id="ONK74864.1"/>
    </source>
</evidence>